<dbReference type="PANTHER" id="PTHR30346">
    <property type="entry name" value="TRANSCRIPTIONAL DUAL REGULATOR HCAR-RELATED"/>
    <property type="match status" value="1"/>
</dbReference>
<comment type="similarity">
    <text evidence="1">Belongs to the LysR transcriptional regulatory family.</text>
</comment>
<protein>
    <submittedName>
        <fullName evidence="6">LysR family transcriptional regulator</fullName>
    </submittedName>
</protein>
<evidence type="ECO:0000256" key="4">
    <source>
        <dbReference type="ARBA" id="ARBA00023163"/>
    </source>
</evidence>
<name>A0A5B8U3E1_9ACTN</name>
<keyword evidence="2" id="KW-0805">Transcription regulation</keyword>
<dbReference type="EMBL" id="CP042430">
    <property type="protein sequence ID" value="QEC47472.1"/>
    <property type="molecule type" value="Genomic_DNA"/>
</dbReference>
<keyword evidence="7" id="KW-1185">Reference proteome</keyword>
<dbReference type="GO" id="GO:0003677">
    <property type="term" value="F:DNA binding"/>
    <property type="evidence" value="ECO:0007669"/>
    <property type="project" value="UniProtKB-KW"/>
</dbReference>
<accession>A0A5B8U3E1</accession>
<keyword evidence="4" id="KW-0804">Transcription</keyword>
<proteinExistence type="inferred from homology"/>
<sequence length="311" mass="32787">MLDLKLLTTFREVALRRSFSDAASALGYTQPAVSQHVARLEAALGARLLDRDARGVSPTPAGELLLLRAATLLDAARRAEEDVRSAAGIGRATVCIGAFPTLAAGLLPGATRDLRARRPDLRLDVRLLEPAHAIDELVVGRLGLATLVDSELQPMGVRPGVEHVHLCDDPLLLVMAAEHPLAGRASIGLEELSEEPWLLPEVGGTCADSNIVLRACRDAGFEPDVRLAFDDYSALQGMAAAGVGIALIPSLSTANIRSDVAVRPLRGRAPQRRIQAAVRVGEADPLVDHVIEALRAAARALPGGRALTAVA</sequence>
<dbReference type="Pfam" id="PF00126">
    <property type="entry name" value="HTH_1"/>
    <property type="match status" value="1"/>
</dbReference>
<reference evidence="6 7" key="1">
    <citation type="journal article" date="2018" name="J. Microbiol.">
        <title>Baekduia soli gen. nov., sp. nov., a novel bacterium isolated from the soil of Baekdu Mountain and proposal of a novel family name, Baekduiaceae fam. nov.</title>
        <authorList>
            <person name="An D.S."/>
            <person name="Siddiqi M.Z."/>
            <person name="Kim K.H."/>
            <person name="Yu H.S."/>
            <person name="Im W.T."/>
        </authorList>
    </citation>
    <scope>NUCLEOTIDE SEQUENCE [LARGE SCALE GENOMIC DNA]</scope>
    <source>
        <strain evidence="6 7">BR7-21</strain>
    </source>
</reference>
<dbReference type="InterPro" id="IPR000847">
    <property type="entry name" value="LysR_HTH_N"/>
</dbReference>
<organism evidence="6 7">
    <name type="scientific">Baekduia soli</name>
    <dbReference type="NCBI Taxonomy" id="496014"/>
    <lineage>
        <taxon>Bacteria</taxon>
        <taxon>Bacillati</taxon>
        <taxon>Actinomycetota</taxon>
        <taxon>Thermoleophilia</taxon>
        <taxon>Solirubrobacterales</taxon>
        <taxon>Baekduiaceae</taxon>
        <taxon>Baekduia</taxon>
    </lineage>
</organism>
<dbReference type="SUPFAM" id="SSF46785">
    <property type="entry name" value="Winged helix' DNA-binding domain"/>
    <property type="match status" value="1"/>
</dbReference>
<dbReference type="AlphaFoldDB" id="A0A5B8U3E1"/>
<dbReference type="Pfam" id="PF03466">
    <property type="entry name" value="LysR_substrate"/>
    <property type="match status" value="1"/>
</dbReference>
<dbReference type="KEGG" id="bsol:FSW04_07685"/>
<dbReference type="InterPro" id="IPR036390">
    <property type="entry name" value="WH_DNA-bd_sf"/>
</dbReference>
<dbReference type="InterPro" id="IPR036388">
    <property type="entry name" value="WH-like_DNA-bd_sf"/>
</dbReference>
<evidence type="ECO:0000259" key="5">
    <source>
        <dbReference type="PROSITE" id="PS50931"/>
    </source>
</evidence>
<evidence type="ECO:0000256" key="2">
    <source>
        <dbReference type="ARBA" id="ARBA00023015"/>
    </source>
</evidence>
<dbReference type="PROSITE" id="PS50931">
    <property type="entry name" value="HTH_LYSR"/>
    <property type="match status" value="1"/>
</dbReference>
<dbReference type="GO" id="GO:0003700">
    <property type="term" value="F:DNA-binding transcription factor activity"/>
    <property type="evidence" value="ECO:0007669"/>
    <property type="project" value="InterPro"/>
</dbReference>
<dbReference type="GO" id="GO:0032993">
    <property type="term" value="C:protein-DNA complex"/>
    <property type="evidence" value="ECO:0007669"/>
    <property type="project" value="TreeGrafter"/>
</dbReference>
<dbReference type="InterPro" id="IPR005119">
    <property type="entry name" value="LysR_subst-bd"/>
</dbReference>
<dbReference type="SUPFAM" id="SSF53850">
    <property type="entry name" value="Periplasmic binding protein-like II"/>
    <property type="match status" value="1"/>
</dbReference>
<evidence type="ECO:0000313" key="7">
    <source>
        <dbReference type="Proteomes" id="UP000321805"/>
    </source>
</evidence>
<evidence type="ECO:0000256" key="1">
    <source>
        <dbReference type="ARBA" id="ARBA00009437"/>
    </source>
</evidence>
<dbReference type="PRINTS" id="PR00039">
    <property type="entry name" value="HTHLYSR"/>
</dbReference>
<dbReference type="RefSeq" id="WP_146917964.1">
    <property type="nucleotide sequence ID" value="NZ_CP042430.1"/>
</dbReference>
<evidence type="ECO:0000313" key="6">
    <source>
        <dbReference type="EMBL" id="QEC47472.1"/>
    </source>
</evidence>
<dbReference type="Gene3D" id="3.40.190.10">
    <property type="entry name" value="Periplasmic binding protein-like II"/>
    <property type="match status" value="2"/>
</dbReference>
<dbReference type="PANTHER" id="PTHR30346:SF29">
    <property type="entry name" value="LYSR SUBSTRATE-BINDING"/>
    <property type="match status" value="1"/>
</dbReference>
<feature type="domain" description="HTH lysR-type" evidence="5">
    <location>
        <begin position="2"/>
        <end position="59"/>
    </location>
</feature>
<dbReference type="Gene3D" id="1.10.10.10">
    <property type="entry name" value="Winged helix-like DNA-binding domain superfamily/Winged helix DNA-binding domain"/>
    <property type="match status" value="1"/>
</dbReference>
<dbReference type="FunFam" id="1.10.10.10:FF:000001">
    <property type="entry name" value="LysR family transcriptional regulator"/>
    <property type="match status" value="1"/>
</dbReference>
<evidence type="ECO:0000256" key="3">
    <source>
        <dbReference type="ARBA" id="ARBA00023125"/>
    </source>
</evidence>
<gene>
    <name evidence="6" type="ORF">FSW04_07685</name>
</gene>
<dbReference type="OrthoDB" id="4131546at2"/>
<dbReference type="Proteomes" id="UP000321805">
    <property type="component" value="Chromosome"/>
</dbReference>
<dbReference type="CDD" id="cd08423">
    <property type="entry name" value="PBP2_LTTR_like_6"/>
    <property type="match status" value="1"/>
</dbReference>
<keyword evidence="3" id="KW-0238">DNA-binding</keyword>